<dbReference type="PROSITE" id="PS50011">
    <property type="entry name" value="PROTEIN_KINASE_DOM"/>
    <property type="match status" value="1"/>
</dbReference>
<dbReference type="InterPro" id="IPR000719">
    <property type="entry name" value="Prot_kinase_dom"/>
</dbReference>
<evidence type="ECO:0000256" key="18">
    <source>
        <dbReference type="ARBA" id="ARBA00048679"/>
    </source>
</evidence>
<dbReference type="InterPro" id="IPR045133">
    <property type="entry name" value="IRE1/2-like"/>
</dbReference>
<dbReference type="AlphaFoldDB" id="A0AAW0W3N1"/>
<keyword evidence="15 20" id="KW-0472">Membrane</keyword>
<sequence length="1180" mass="132899">MTLKQFTSFSSVLLYILFFLLYFPSVCEAIKHNNAHIKEKITSTELLADNDEETLLVSTLDGALHAISKSSGVLKWTLKDDPVIINPTDSSQPPFRPQFFPNPQDGSLYRYTLGRGREPLKKLPFTIPQLVANSPCRSSDGIFYLGKKTDSWVGVDSLSGEKQLVLGIDIVDRKCPKPSRNTVYFGRTVYNIILYEGSTGNKWNISFSEYATSTSSSSVENYDLVHYTSTGQGSILTVDQQTGSLLWTLELESPLVAMYLLGPEGGLLTVPMITVAPQTLTHFTEEFMHLTHQSTDGSDGLLVKKLSPTIYIGECSSGVYAVPALVDANVATISRRGSQLLLEGPPGSRGILGSRQFKSASDADEEKNPDVLLLGYYDIPEKVNADLVKASPEEMGEMSDHIVRLGITHEKNNSQSPRPQDAVRSEAKDADNIFWDGLAQMKRMNISFVTSGKVLRWWREVLRMAGFWLVSDTVNLLIVILLVGFGIITFLLYKQAQGYAKLTQEMSSRRLWSQGSNSSGGSSGNITAVAEELDNGSVSVGKIIFDPQQLLGKGCDGTFVFKGTFDGRSVAVKRILPDCFSIADREVDLLRASDQHPNVIRYFCTEQCRQFRYIALELCSATLEDFIQNRFKANISILSILHQATSGLQHLHTLDIVHRDVKPHNVLLSLPNTRGQVRAMISDFGLCKRLETGRMSFSRRSGVTGTEGWIAPEMMLNTSRPTCKIDIFSLGCVYYYMLTKGKHPFGPVLDRQSNIISGKFRLDDLDQEKDGSCRVLIEKMVSSKPSERPPTSAILKHPFYWSPEKILGFFQDASDRVEKEGGDSMVVMNLERGGVDIVHGNWRHHMHPIVAEDLRRFRDYKGRSVRDLLRALRNKRNHYQELKEEARFVFGRIPDEFVAYWTDRFPKLLLHTWYAMRCVKTEPLFNKYYDENYTFTQDIQHENYAFAPNNQHWVGTSSSRPGTSMEDQQNFPFSSLDAALQRGPTKNSRSSNIRESQEEAAPRWIIRKPCNTFEPQYKILEIRNTEGLWRRPSDTTDFKNMQQDNRIEPIMENKSSPKDQPQQGCQDSQEILPNQECECSMISSVRNTKGDASESSDNTEPIQDQGCAAVDDGANTSTNDVNEVAQNEQSDMRRNASQLRFRAVSTTPQNVSSESEKQIKFVTGVGKKKKTKRIDIDKRK</sequence>
<evidence type="ECO:0000256" key="16">
    <source>
        <dbReference type="ARBA" id="ARBA00023268"/>
    </source>
</evidence>
<dbReference type="SMART" id="SM00564">
    <property type="entry name" value="PQQ"/>
    <property type="match status" value="3"/>
</dbReference>
<dbReference type="SUPFAM" id="SSF56112">
    <property type="entry name" value="Protein kinase-like (PK-like)"/>
    <property type="match status" value="1"/>
</dbReference>
<evidence type="ECO:0000256" key="2">
    <source>
        <dbReference type="ARBA" id="ARBA00004115"/>
    </source>
</evidence>
<evidence type="ECO:0000256" key="7">
    <source>
        <dbReference type="ARBA" id="ARBA00022692"/>
    </source>
</evidence>
<name>A0AAW0W3N1_CHEQU</name>
<keyword evidence="25" id="KW-1185">Reference proteome</keyword>
<feature type="domain" description="KEN" evidence="23">
    <location>
        <begin position="803"/>
        <end position="931"/>
    </location>
</feature>
<dbReference type="PROSITE" id="PS51392">
    <property type="entry name" value="KEN"/>
    <property type="match status" value="1"/>
</dbReference>
<evidence type="ECO:0000256" key="17">
    <source>
        <dbReference type="ARBA" id="ARBA00047899"/>
    </source>
</evidence>
<dbReference type="InterPro" id="IPR011009">
    <property type="entry name" value="Kinase-like_dom_sf"/>
</dbReference>
<keyword evidence="10" id="KW-0418">Kinase</keyword>
<keyword evidence="7 20" id="KW-0812">Transmembrane</keyword>
<dbReference type="InterPro" id="IPR038357">
    <property type="entry name" value="KEN_sf"/>
</dbReference>
<evidence type="ECO:0000256" key="20">
    <source>
        <dbReference type="SAM" id="Phobius"/>
    </source>
</evidence>
<dbReference type="GO" id="GO:0005524">
    <property type="term" value="F:ATP binding"/>
    <property type="evidence" value="ECO:0007669"/>
    <property type="project" value="UniProtKB-KW"/>
</dbReference>
<keyword evidence="4" id="KW-0723">Serine/threonine-protein kinase</keyword>
<evidence type="ECO:0000256" key="21">
    <source>
        <dbReference type="SAM" id="SignalP"/>
    </source>
</evidence>
<evidence type="ECO:0000256" key="11">
    <source>
        <dbReference type="ARBA" id="ARBA00022801"/>
    </source>
</evidence>
<dbReference type="GO" id="GO:1990604">
    <property type="term" value="C:IRE1-TRAF2-ASK1 complex"/>
    <property type="evidence" value="ECO:0007669"/>
    <property type="project" value="TreeGrafter"/>
</dbReference>
<dbReference type="Proteomes" id="UP001445076">
    <property type="component" value="Unassembled WGS sequence"/>
</dbReference>
<evidence type="ECO:0000259" key="22">
    <source>
        <dbReference type="PROSITE" id="PS50011"/>
    </source>
</evidence>
<comment type="caution">
    <text evidence="24">The sequence shown here is derived from an EMBL/GenBank/DDBJ whole genome shotgun (WGS) entry which is preliminary data.</text>
</comment>
<dbReference type="PANTHER" id="PTHR13954">
    <property type="entry name" value="IRE1-RELATED"/>
    <property type="match status" value="1"/>
</dbReference>
<dbReference type="PANTHER" id="PTHR13954:SF6">
    <property type="entry name" value="NON-SPECIFIC SERINE_THREONINE PROTEIN KINASE"/>
    <property type="match status" value="1"/>
</dbReference>
<evidence type="ECO:0000256" key="10">
    <source>
        <dbReference type="ARBA" id="ARBA00022777"/>
    </source>
</evidence>
<dbReference type="EMBL" id="JARKIK010000087">
    <property type="protein sequence ID" value="KAK8724014.1"/>
    <property type="molecule type" value="Genomic_DNA"/>
</dbReference>
<evidence type="ECO:0000256" key="3">
    <source>
        <dbReference type="ARBA" id="ARBA00012513"/>
    </source>
</evidence>
<keyword evidence="12" id="KW-0256">Endoplasmic reticulum</keyword>
<evidence type="ECO:0000256" key="15">
    <source>
        <dbReference type="ARBA" id="ARBA00023136"/>
    </source>
</evidence>
<evidence type="ECO:0000259" key="23">
    <source>
        <dbReference type="PROSITE" id="PS51392"/>
    </source>
</evidence>
<comment type="catalytic activity">
    <reaction evidence="18">
        <text>L-seryl-[protein] + ATP = O-phospho-L-seryl-[protein] + ADP + H(+)</text>
        <dbReference type="Rhea" id="RHEA:17989"/>
        <dbReference type="Rhea" id="RHEA-COMP:9863"/>
        <dbReference type="Rhea" id="RHEA-COMP:11604"/>
        <dbReference type="ChEBI" id="CHEBI:15378"/>
        <dbReference type="ChEBI" id="CHEBI:29999"/>
        <dbReference type="ChEBI" id="CHEBI:30616"/>
        <dbReference type="ChEBI" id="CHEBI:83421"/>
        <dbReference type="ChEBI" id="CHEBI:456216"/>
        <dbReference type="EC" id="2.7.11.1"/>
    </reaction>
</comment>
<dbReference type="InterPro" id="IPR008271">
    <property type="entry name" value="Ser/Thr_kinase_AS"/>
</dbReference>
<feature type="compositionally biased region" description="Polar residues" evidence="19">
    <location>
        <begin position="984"/>
        <end position="994"/>
    </location>
</feature>
<dbReference type="CDD" id="cd13982">
    <property type="entry name" value="STKc_IRE1"/>
    <property type="match status" value="1"/>
</dbReference>
<keyword evidence="9" id="KW-0547">Nucleotide-binding</keyword>
<dbReference type="CDD" id="cd09769">
    <property type="entry name" value="Luminal_IRE1"/>
    <property type="match status" value="1"/>
</dbReference>
<feature type="region of interest" description="Disordered" evidence="19">
    <location>
        <begin position="1088"/>
        <end position="1136"/>
    </location>
</feature>
<evidence type="ECO:0000256" key="8">
    <source>
        <dbReference type="ARBA" id="ARBA00022729"/>
    </source>
</evidence>
<evidence type="ECO:0000313" key="24">
    <source>
        <dbReference type="EMBL" id="KAK8724014.1"/>
    </source>
</evidence>
<evidence type="ECO:0000256" key="1">
    <source>
        <dbReference type="ARBA" id="ARBA00001946"/>
    </source>
</evidence>
<dbReference type="GO" id="GO:0010468">
    <property type="term" value="P:regulation of gene expression"/>
    <property type="evidence" value="ECO:0007669"/>
    <property type="project" value="UniProtKB-ARBA"/>
</dbReference>
<comment type="catalytic activity">
    <reaction evidence="17">
        <text>L-threonyl-[protein] + ATP = O-phospho-L-threonyl-[protein] + ADP + H(+)</text>
        <dbReference type="Rhea" id="RHEA:46608"/>
        <dbReference type="Rhea" id="RHEA-COMP:11060"/>
        <dbReference type="Rhea" id="RHEA-COMP:11605"/>
        <dbReference type="ChEBI" id="CHEBI:15378"/>
        <dbReference type="ChEBI" id="CHEBI:30013"/>
        <dbReference type="ChEBI" id="CHEBI:30616"/>
        <dbReference type="ChEBI" id="CHEBI:61977"/>
        <dbReference type="ChEBI" id="CHEBI:456216"/>
        <dbReference type="EC" id="2.7.11.1"/>
    </reaction>
</comment>
<dbReference type="GO" id="GO:0080090">
    <property type="term" value="P:regulation of primary metabolic process"/>
    <property type="evidence" value="ECO:0007669"/>
    <property type="project" value="UniProtKB-ARBA"/>
</dbReference>
<keyword evidence="14 20" id="KW-1133">Transmembrane helix</keyword>
<protein>
    <recommendedName>
        <fullName evidence="3">non-specific serine/threonine protein kinase</fullName>
        <ecNumber evidence="3">2.7.11.1</ecNumber>
    </recommendedName>
</protein>
<keyword evidence="16" id="KW-0511">Multifunctional enzyme</keyword>
<evidence type="ECO:0000313" key="25">
    <source>
        <dbReference type="Proteomes" id="UP001445076"/>
    </source>
</evidence>
<accession>A0AAW0W3N1</accession>
<dbReference type="InterPro" id="IPR018391">
    <property type="entry name" value="PQQ_b-propeller_rpt"/>
</dbReference>
<keyword evidence="8 21" id="KW-0732">Signal</keyword>
<dbReference type="InterPro" id="IPR011047">
    <property type="entry name" value="Quinoprotein_ADH-like_sf"/>
</dbReference>
<dbReference type="Pfam" id="PF06479">
    <property type="entry name" value="Ribonuc_2-5A"/>
    <property type="match status" value="1"/>
</dbReference>
<evidence type="ECO:0000256" key="5">
    <source>
        <dbReference type="ARBA" id="ARBA00022553"/>
    </source>
</evidence>
<dbReference type="Gene3D" id="3.30.200.20">
    <property type="entry name" value="Phosphorylase Kinase, domain 1"/>
    <property type="match status" value="1"/>
</dbReference>
<dbReference type="InterPro" id="IPR015943">
    <property type="entry name" value="WD40/YVTN_repeat-like_dom_sf"/>
</dbReference>
<dbReference type="InterPro" id="IPR010513">
    <property type="entry name" value="KEN_dom"/>
</dbReference>
<dbReference type="PROSITE" id="PS00108">
    <property type="entry name" value="PROTEIN_KINASE_ST"/>
    <property type="match status" value="1"/>
</dbReference>
<dbReference type="CDD" id="cd10422">
    <property type="entry name" value="RNase_Ire1"/>
    <property type="match status" value="1"/>
</dbReference>
<feature type="compositionally biased region" description="Polar residues" evidence="19">
    <location>
        <begin position="1114"/>
        <end position="1129"/>
    </location>
</feature>
<dbReference type="Pfam" id="PF00069">
    <property type="entry name" value="Pkinase"/>
    <property type="match status" value="1"/>
</dbReference>
<evidence type="ECO:0000256" key="12">
    <source>
        <dbReference type="ARBA" id="ARBA00022824"/>
    </source>
</evidence>
<keyword evidence="5" id="KW-0597">Phosphoprotein</keyword>
<dbReference type="SUPFAM" id="SSF50998">
    <property type="entry name" value="Quinoprotein alcohol dehydrogenase-like"/>
    <property type="match status" value="1"/>
</dbReference>
<feature type="signal peptide" evidence="21">
    <location>
        <begin position="1"/>
        <end position="29"/>
    </location>
</feature>
<dbReference type="FunFam" id="1.20.1440.180:FF:000001">
    <property type="entry name" value="Serine/threonine-protein kinase/endoribonuclease IRE1"/>
    <property type="match status" value="1"/>
</dbReference>
<dbReference type="GO" id="GO:0051082">
    <property type="term" value="F:unfolded protein binding"/>
    <property type="evidence" value="ECO:0007669"/>
    <property type="project" value="TreeGrafter"/>
</dbReference>
<dbReference type="GO" id="GO:0070059">
    <property type="term" value="P:intrinsic apoptotic signaling pathway in response to endoplasmic reticulum stress"/>
    <property type="evidence" value="ECO:0007669"/>
    <property type="project" value="TreeGrafter"/>
</dbReference>
<comment type="cofactor">
    <cofactor evidence="1">
        <name>Mg(2+)</name>
        <dbReference type="ChEBI" id="CHEBI:18420"/>
    </cofactor>
</comment>
<feature type="domain" description="Protein kinase" evidence="22">
    <location>
        <begin position="545"/>
        <end position="800"/>
    </location>
</feature>
<dbReference type="SMART" id="SM00580">
    <property type="entry name" value="PUG"/>
    <property type="match status" value="1"/>
</dbReference>
<evidence type="ECO:0000256" key="4">
    <source>
        <dbReference type="ARBA" id="ARBA00022527"/>
    </source>
</evidence>
<reference evidence="24 25" key="1">
    <citation type="journal article" date="2024" name="BMC Genomics">
        <title>Genome assembly of redclaw crayfish (Cherax quadricarinatus) provides insights into its immune adaptation and hypoxia tolerance.</title>
        <authorList>
            <person name="Liu Z."/>
            <person name="Zheng J."/>
            <person name="Li H."/>
            <person name="Fang K."/>
            <person name="Wang S."/>
            <person name="He J."/>
            <person name="Zhou D."/>
            <person name="Weng S."/>
            <person name="Chi M."/>
            <person name="Gu Z."/>
            <person name="He J."/>
            <person name="Li F."/>
            <person name="Wang M."/>
        </authorList>
    </citation>
    <scope>NUCLEOTIDE SEQUENCE [LARGE SCALE GENOMIC DNA]</scope>
    <source>
        <strain evidence="24">ZL_2023a</strain>
    </source>
</reference>
<dbReference type="GO" id="GO:0006397">
    <property type="term" value="P:mRNA processing"/>
    <property type="evidence" value="ECO:0007669"/>
    <property type="project" value="InterPro"/>
</dbReference>
<evidence type="ECO:0000256" key="6">
    <source>
        <dbReference type="ARBA" id="ARBA00022679"/>
    </source>
</evidence>
<evidence type="ECO:0000256" key="13">
    <source>
        <dbReference type="ARBA" id="ARBA00022840"/>
    </source>
</evidence>
<feature type="chain" id="PRO_5043833386" description="non-specific serine/threonine protein kinase" evidence="21">
    <location>
        <begin position="30"/>
        <end position="1180"/>
    </location>
</feature>
<dbReference type="Gene3D" id="1.20.1440.180">
    <property type="entry name" value="KEN domain"/>
    <property type="match status" value="1"/>
</dbReference>
<dbReference type="FunFam" id="3.30.200.20:FF:000077">
    <property type="entry name" value="Putative Serine/threonine-protein kinase/endoribonuclease IRE1"/>
    <property type="match status" value="1"/>
</dbReference>
<dbReference type="Gene3D" id="1.10.510.10">
    <property type="entry name" value="Transferase(Phosphotransferase) domain 1"/>
    <property type="match status" value="1"/>
</dbReference>
<dbReference type="GO" id="GO:0004521">
    <property type="term" value="F:RNA endonuclease activity"/>
    <property type="evidence" value="ECO:0007669"/>
    <property type="project" value="InterPro"/>
</dbReference>
<dbReference type="EC" id="2.7.11.1" evidence="3"/>
<evidence type="ECO:0000256" key="19">
    <source>
        <dbReference type="SAM" id="MobiDB-lite"/>
    </source>
</evidence>
<dbReference type="SMART" id="SM00220">
    <property type="entry name" value="S_TKc"/>
    <property type="match status" value="1"/>
</dbReference>
<dbReference type="GO" id="GO:0036498">
    <property type="term" value="P:IRE1-mediated unfolded protein response"/>
    <property type="evidence" value="ECO:0007669"/>
    <property type="project" value="TreeGrafter"/>
</dbReference>
<feature type="transmembrane region" description="Helical" evidence="20">
    <location>
        <begin position="474"/>
        <end position="493"/>
    </location>
</feature>
<evidence type="ECO:0000256" key="14">
    <source>
        <dbReference type="ARBA" id="ARBA00022989"/>
    </source>
</evidence>
<dbReference type="GO" id="GO:0016787">
    <property type="term" value="F:hydrolase activity"/>
    <property type="evidence" value="ECO:0007669"/>
    <property type="project" value="UniProtKB-KW"/>
</dbReference>
<keyword evidence="6" id="KW-0808">Transferase</keyword>
<gene>
    <name evidence="24" type="ORF">OTU49_011398</name>
</gene>
<keyword evidence="13" id="KW-0067">ATP-binding</keyword>
<dbReference type="Gene3D" id="2.130.10.10">
    <property type="entry name" value="YVTN repeat-like/Quinoprotein amine dehydrogenase"/>
    <property type="match status" value="1"/>
</dbReference>
<organism evidence="24 25">
    <name type="scientific">Cherax quadricarinatus</name>
    <name type="common">Australian red claw crayfish</name>
    <dbReference type="NCBI Taxonomy" id="27406"/>
    <lineage>
        <taxon>Eukaryota</taxon>
        <taxon>Metazoa</taxon>
        <taxon>Ecdysozoa</taxon>
        <taxon>Arthropoda</taxon>
        <taxon>Crustacea</taxon>
        <taxon>Multicrustacea</taxon>
        <taxon>Malacostraca</taxon>
        <taxon>Eumalacostraca</taxon>
        <taxon>Eucarida</taxon>
        <taxon>Decapoda</taxon>
        <taxon>Pleocyemata</taxon>
        <taxon>Astacidea</taxon>
        <taxon>Parastacoidea</taxon>
        <taxon>Parastacidae</taxon>
        <taxon>Cherax</taxon>
    </lineage>
</organism>
<comment type="subcellular location">
    <subcellularLocation>
        <location evidence="2">Endoplasmic reticulum membrane</location>
        <topology evidence="2">Single-pass type I membrane protein</topology>
    </subcellularLocation>
</comment>
<keyword evidence="11" id="KW-0378">Hydrolase</keyword>
<proteinExistence type="predicted"/>
<evidence type="ECO:0000256" key="9">
    <source>
        <dbReference type="ARBA" id="ARBA00022741"/>
    </source>
</evidence>
<feature type="compositionally biased region" description="Polar residues" evidence="19">
    <location>
        <begin position="1093"/>
        <end position="1102"/>
    </location>
</feature>
<dbReference type="GO" id="GO:0004674">
    <property type="term" value="F:protein serine/threonine kinase activity"/>
    <property type="evidence" value="ECO:0007669"/>
    <property type="project" value="UniProtKB-KW"/>
</dbReference>
<feature type="region of interest" description="Disordered" evidence="19">
    <location>
        <begin position="980"/>
        <end position="1000"/>
    </location>
</feature>